<keyword evidence="1" id="KW-0378">Hydrolase</keyword>
<protein>
    <submittedName>
        <fullName evidence="3">S9 family peptidase</fullName>
    </submittedName>
</protein>
<dbReference type="GO" id="GO:0006508">
    <property type="term" value="P:proteolysis"/>
    <property type="evidence" value="ECO:0007669"/>
    <property type="project" value="InterPro"/>
</dbReference>
<dbReference type="PANTHER" id="PTHR42776:SF27">
    <property type="entry name" value="DIPEPTIDYL PEPTIDASE FAMILY MEMBER 6"/>
    <property type="match status" value="1"/>
</dbReference>
<dbReference type="EMBL" id="PIUK01000636">
    <property type="protein sequence ID" value="MBY6278617.1"/>
    <property type="molecule type" value="Genomic_DNA"/>
</dbReference>
<evidence type="ECO:0000259" key="2">
    <source>
        <dbReference type="Pfam" id="PF00326"/>
    </source>
</evidence>
<feature type="non-terminal residue" evidence="3">
    <location>
        <position position="83"/>
    </location>
</feature>
<proteinExistence type="predicted"/>
<reference evidence="3" key="1">
    <citation type="submission" date="2017-11" db="EMBL/GenBank/DDBJ databases">
        <title>Three new genomes from thermophilic consortium.</title>
        <authorList>
            <person name="Quaggio R."/>
            <person name="Amgarten D."/>
            <person name="Setubal J.C."/>
        </authorList>
    </citation>
    <scope>NUCLEOTIDE SEQUENCE</scope>
    <source>
        <strain evidence="3">ZCTH01-B2</strain>
    </source>
</reference>
<dbReference type="AlphaFoldDB" id="A0A953LLV3"/>
<comment type="caution">
    <text evidence="3">The sequence shown here is derived from an EMBL/GenBank/DDBJ whole genome shotgun (WGS) entry which is preliminary data.</text>
</comment>
<dbReference type="Proteomes" id="UP000732377">
    <property type="component" value="Unassembled WGS sequence"/>
</dbReference>
<dbReference type="SUPFAM" id="SSF53474">
    <property type="entry name" value="alpha/beta-Hydrolases"/>
    <property type="match status" value="1"/>
</dbReference>
<evidence type="ECO:0000256" key="1">
    <source>
        <dbReference type="ARBA" id="ARBA00022801"/>
    </source>
</evidence>
<gene>
    <name evidence="3" type="ORF">CWE10_21270</name>
</gene>
<organism evidence="3 4">
    <name type="scientific">Symbiobacterium thermophilum</name>
    <dbReference type="NCBI Taxonomy" id="2734"/>
    <lineage>
        <taxon>Bacteria</taxon>
        <taxon>Bacillati</taxon>
        <taxon>Bacillota</taxon>
        <taxon>Clostridia</taxon>
        <taxon>Eubacteriales</taxon>
        <taxon>Symbiobacteriaceae</taxon>
        <taxon>Symbiobacterium</taxon>
    </lineage>
</organism>
<evidence type="ECO:0000313" key="3">
    <source>
        <dbReference type="EMBL" id="MBY6278617.1"/>
    </source>
</evidence>
<name>A0A953LLV3_SYMTR</name>
<dbReference type="GO" id="GO:0004252">
    <property type="term" value="F:serine-type endopeptidase activity"/>
    <property type="evidence" value="ECO:0007669"/>
    <property type="project" value="TreeGrafter"/>
</dbReference>
<sequence>MPPHWKPIMKAWVGDAEEDREFLIERSPITYVDQIKAPLMVVQGAMDPRVVKAESDQMVERLRALGREVEYLVFEDEGHGFTK</sequence>
<dbReference type="Pfam" id="PF00326">
    <property type="entry name" value="Peptidase_S9"/>
    <property type="match status" value="1"/>
</dbReference>
<accession>A0A953LLV3</accession>
<dbReference type="InterPro" id="IPR029058">
    <property type="entry name" value="AB_hydrolase_fold"/>
</dbReference>
<dbReference type="PANTHER" id="PTHR42776">
    <property type="entry name" value="SERINE PEPTIDASE S9 FAMILY MEMBER"/>
    <property type="match status" value="1"/>
</dbReference>
<dbReference type="Gene3D" id="3.40.50.1820">
    <property type="entry name" value="alpha/beta hydrolase"/>
    <property type="match status" value="1"/>
</dbReference>
<feature type="domain" description="Peptidase S9 prolyl oligopeptidase catalytic" evidence="2">
    <location>
        <begin position="14"/>
        <end position="82"/>
    </location>
</feature>
<dbReference type="InterPro" id="IPR001375">
    <property type="entry name" value="Peptidase_S9_cat"/>
</dbReference>
<evidence type="ECO:0000313" key="4">
    <source>
        <dbReference type="Proteomes" id="UP000732377"/>
    </source>
</evidence>